<dbReference type="OrthoDB" id="4876345at2"/>
<evidence type="ECO:0008006" key="3">
    <source>
        <dbReference type="Google" id="ProtNLM"/>
    </source>
</evidence>
<keyword evidence="2" id="KW-1185">Reference proteome</keyword>
<dbReference type="PANTHER" id="PTHR28037">
    <property type="entry name" value="ALCOHOL O-ACETYLTRANSFERASE 1-RELATED"/>
    <property type="match status" value="1"/>
</dbReference>
<dbReference type="Proteomes" id="UP000070366">
    <property type="component" value="Unassembled WGS sequence"/>
</dbReference>
<reference evidence="1 2" key="1">
    <citation type="submission" date="2016-02" db="EMBL/GenBank/DDBJ databases">
        <authorList>
            <person name="Wen L."/>
            <person name="He K."/>
            <person name="Yang H."/>
        </authorList>
    </citation>
    <scope>NUCLEOTIDE SEQUENCE [LARGE SCALE GENOMIC DNA]</scope>
    <source>
        <strain evidence="1 2">DSM 22607</strain>
    </source>
</reference>
<dbReference type="STRING" id="626937.HMPREF3293_02641"/>
<comment type="caution">
    <text evidence="1">The sequence shown here is derived from an EMBL/GenBank/DDBJ whole genome shotgun (WGS) entry which is preliminary data.</text>
</comment>
<organism evidence="1 2">
    <name type="scientific">Christensenella minuta</name>
    <dbReference type="NCBI Taxonomy" id="626937"/>
    <lineage>
        <taxon>Bacteria</taxon>
        <taxon>Bacillati</taxon>
        <taxon>Bacillota</taxon>
        <taxon>Clostridia</taxon>
        <taxon>Christensenellales</taxon>
        <taxon>Christensenellaceae</taxon>
        <taxon>Christensenella</taxon>
    </lineage>
</organism>
<proteinExistence type="predicted"/>
<accession>A0A136Q1J7</accession>
<name>A0A136Q1J7_9FIRM</name>
<evidence type="ECO:0000313" key="2">
    <source>
        <dbReference type="Proteomes" id="UP000070366"/>
    </source>
</evidence>
<dbReference type="KEGG" id="cmiu:B1H56_00275"/>
<protein>
    <recommendedName>
        <fullName evidence="3">Alcohol acetyltransferase</fullName>
    </recommendedName>
</protein>
<dbReference type="SUPFAM" id="SSF52777">
    <property type="entry name" value="CoA-dependent acyltransferases"/>
    <property type="match status" value="1"/>
</dbReference>
<gene>
    <name evidence="1" type="ORF">HMPREF3293_02641</name>
</gene>
<evidence type="ECO:0000313" key="1">
    <source>
        <dbReference type="EMBL" id="KXK64562.1"/>
    </source>
</evidence>
<sequence>MQKIRKIYPVDTAAKLFPPTARPTNTSVFRLSVLLKEEVDPEALQSAAEKTLERYPYMAVRLGKAGFEKTGAPYAVREETGTPCAPFDLEKDEYLLRVLWYGKRISVELFHALADGAGGLEFLKTLLYCYLTGGGAKIDPQGKLLLPGETPREEEHEDSFLKYYDGRKAPVRKMPPAFKIRGEPLPEGGRNVLNGVLGIEGLKKAARRQKATVTEYLCALMAHSIYRECVNENVDDEPIVLSVPVNLRGAFPTRTIRNFFSIINVSVPVGHAKTFGGALQAVKEELRDKTQAESLMDALAQSCGVMENPVVKAVPQFMRDAGTRFVFAFFSEDVKTMTVSNVGLIDLPADMLPYVDHAESIIYPTERSPVNCCLCSVNGKLTVSFVRTVRETGLMRFFFGFLARETGEEVTVYTNDWGTLDGQV</sequence>
<dbReference type="EMBL" id="LSZW01000064">
    <property type="protein sequence ID" value="KXK64562.1"/>
    <property type="molecule type" value="Genomic_DNA"/>
</dbReference>
<dbReference type="Gene3D" id="3.30.559.30">
    <property type="entry name" value="Nonribosomal peptide synthetase, condensation domain"/>
    <property type="match status" value="1"/>
</dbReference>
<dbReference type="PANTHER" id="PTHR28037:SF1">
    <property type="entry name" value="ALCOHOL O-ACETYLTRANSFERASE 1-RELATED"/>
    <property type="match status" value="1"/>
</dbReference>
<dbReference type="AlphaFoldDB" id="A0A136Q1J7"/>
<dbReference type="InterPro" id="IPR052058">
    <property type="entry name" value="Alcohol_O-acetyltransferase"/>
</dbReference>
<dbReference type="RefSeq" id="WP_066740036.1">
    <property type="nucleotide sequence ID" value="NZ_CABMOF010000015.1"/>
</dbReference>